<accession>A0AAE1HUH4</accession>
<keyword evidence="2" id="KW-1185">Reference proteome</keyword>
<evidence type="ECO:0000313" key="2">
    <source>
        <dbReference type="Proteomes" id="UP001219518"/>
    </source>
</evidence>
<dbReference type="AlphaFoldDB" id="A0AAE1HUH4"/>
<comment type="caution">
    <text evidence="1">The sequence shown here is derived from an EMBL/GenBank/DDBJ whole genome shotgun (WGS) entry which is preliminary data.</text>
</comment>
<organism evidence="1 2">
    <name type="scientific">Frankliniella fusca</name>
    <dbReference type="NCBI Taxonomy" id="407009"/>
    <lineage>
        <taxon>Eukaryota</taxon>
        <taxon>Metazoa</taxon>
        <taxon>Ecdysozoa</taxon>
        <taxon>Arthropoda</taxon>
        <taxon>Hexapoda</taxon>
        <taxon>Insecta</taxon>
        <taxon>Pterygota</taxon>
        <taxon>Neoptera</taxon>
        <taxon>Paraneoptera</taxon>
        <taxon>Thysanoptera</taxon>
        <taxon>Terebrantia</taxon>
        <taxon>Thripoidea</taxon>
        <taxon>Thripidae</taxon>
        <taxon>Frankliniella</taxon>
    </lineage>
</organism>
<reference evidence="1" key="2">
    <citation type="journal article" date="2023" name="BMC Genomics">
        <title>Pest status, molecular evolution, and epigenetic factors derived from the genome assembly of Frankliniella fusca, a thysanopteran phytovirus vector.</title>
        <authorList>
            <person name="Catto M.A."/>
            <person name="Labadie P.E."/>
            <person name="Jacobson A.L."/>
            <person name="Kennedy G.G."/>
            <person name="Srinivasan R."/>
            <person name="Hunt B.G."/>
        </authorList>
    </citation>
    <scope>NUCLEOTIDE SEQUENCE</scope>
    <source>
        <strain evidence="1">PL_HMW_Pooled</strain>
    </source>
</reference>
<dbReference type="Proteomes" id="UP001219518">
    <property type="component" value="Unassembled WGS sequence"/>
</dbReference>
<sequence length="142" mass="15868">MTMKLTTDTDYLSVEFNAPFIKPNVGSWDSDWDRVHLFLADDSHKLTELRFTELGSTLRLYWAPYNVLKTLSPGDDAKFQGSVKVTDNGTRLTGKAKVHRSLLPPRITLVNAASVHPANSSTSTLEYDNMYSITNYGIALPD</sequence>
<proteinExistence type="predicted"/>
<protein>
    <submittedName>
        <fullName evidence="1">UPF0462 protein C4orf33</fullName>
    </submittedName>
</protein>
<feature type="non-terminal residue" evidence="1">
    <location>
        <position position="142"/>
    </location>
</feature>
<reference evidence="1" key="1">
    <citation type="submission" date="2021-07" db="EMBL/GenBank/DDBJ databases">
        <authorList>
            <person name="Catto M.A."/>
            <person name="Jacobson A."/>
            <person name="Kennedy G."/>
            <person name="Labadie P."/>
            <person name="Hunt B.G."/>
            <person name="Srinivasan R."/>
        </authorList>
    </citation>
    <scope>NUCLEOTIDE SEQUENCE</scope>
    <source>
        <strain evidence="1">PL_HMW_Pooled</strain>
        <tissue evidence="1">Head</tissue>
    </source>
</reference>
<gene>
    <name evidence="1" type="ORF">KUF71_015947</name>
</gene>
<name>A0AAE1HUH4_9NEOP</name>
<dbReference type="EMBL" id="JAHWGI010001300">
    <property type="protein sequence ID" value="KAK3927662.1"/>
    <property type="molecule type" value="Genomic_DNA"/>
</dbReference>
<evidence type="ECO:0000313" key="1">
    <source>
        <dbReference type="EMBL" id="KAK3927662.1"/>
    </source>
</evidence>